<dbReference type="GO" id="GO:0019843">
    <property type="term" value="F:rRNA binding"/>
    <property type="evidence" value="ECO:0007669"/>
    <property type="project" value="UniProtKB-UniRule"/>
</dbReference>
<reference evidence="9 10" key="1">
    <citation type="journal article" date="2016" name="Nat. Commun.">
        <title>Thousands of microbial genomes shed light on interconnected biogeochemical processes in an aquifer system.</title>
        <authorList>
            <person name="Anantharaman K."/>
            <person name="Brown C.T."/>
            <person name="Hug L.A."/>
            <person name="Sharon I."/>
            <person name="Castelle C.J."/>
            <person name="Probst A.J."/>
            <person name="Thomas B.C."/>
            <person name="Singh A."/>
            <person name="Wilkins M.J."/>
            <person name="Karaoz U."/>
            <person name="Brodie E.L."/>
            <person name="Williams K.H."/>
            <person name="Hubbard S.S."/>
            <person name="Banfield J.F."/>
        </authorList>
    </citation>
    <scope>NUCLEOTIDE SEQUENCE [LARGE SCALE GENOMIC DNA]</scope>
</reference>
<evidence type="ECO:0000256" key="2">
    <source>
        <dbReference type="ARBA" id="ARBA00022980"/>
    </source>
</evidence>
<dbReference type="FunFam" id="3.30.1440.10:FF:000001">
    <property type="entry name" value="50S ribosomal protein L5"/>
    <property type="match status" value="1"/>
</dbReference>
<organism evidence="9 10">
    <name type="scientific">Candidatus Kerfeldbacteria bacterium RIFCSPLOWO2_01_FULL_48_11</name>
    <dbReference type="NCBI Taxonomy" id="1798543"/>
    <lineage>
        <taxon>Bacteria</taxon>
        <taxon>Candidatus Kerfeldiibacteriota</taxon>
    </lineage>
</organism>
<dbReference type="AlphaFoldDB" id="A0A1G2B5D5"/>
<dbReference type="InterPro" id="IPR002132">
    <property type="entry name" value="Ribosomal_uL5"/>
</dbReference>
<dbReference type="Gene3D" id="3.30.1440.10">
    <property type="match status" value="1"/>
</dbReference>
<dbReference type="InterPro" id="IPR031309">
    <property type="entry name" value="Ribosomal_uL5_C"/>
</dbReference>
<keyword evidence="3 5" id="KW-0687">Ribonucleoprotein</keyword>
<evidence type="ECO:0000256" key="1">
    <source>
        <dbReference type="ARBA" id="ARBA00008553"/>
    </source>
</evidence>
<keyword evidence="5" id="KW-0820">tRNA-binding</keyword>
<evidence type="ECO:0000256" key="3">
    <source>
        <dbReference type="ARBA" id="ARBA00023274"/>
    </source>
</evidence>
<keyword evidence="5" id="KW-0699">rRNA-binding</keyword>
<evidence type="ECO:0000256" key="4">
    <source>
        <dbReference type="ARBA" id="ARBA00035245"/>
    </source>
</evidence>
<sequence>MKSRLYKQYISTVLPELKKRLKASNVHSVPRLEKVVLNVGIGKLVREGDVLEKVRNNLAKISGQRPVVRNAKKSISGFKLRQGTPVGLMVTLRGDRMYYFVDKLINIVFPRIRDFRGIDPKSVDARGSLSIGIQDHVIFPEIGTEDMEPPHGLQITLHTTAQNREAGKELFILLGVPFGESSAS</sequence>
<dbReference type="InterPro" id="IPR022803">
    <property type="entry name" value="Ribosomal_uL5_dom_sf"/>
</dbReference>
<keyword evidence="2 5" id="KW-0689">Ribosomal protein</keyword>
<accession>A0A1G2B5D5</accession>
<evidence type="ECO:0000313" key="10">
    <source>
        <dbReference type="Proteomes" id="UP000179164"/>
    </source>
</evidence>
<feature type="domain" description="Large ribosomal subunit protein uL5 C-terminal" evidence="8">
    <location>
        <begin position="85"/>
        <end position="178"/>
    </location>
</feature>
<dbReference type="PIRSF" id="PIRSF002161">
    <property type="entry name" value="Ribosomal_L5"/>
    <property type="match status" value="1"/>
</dbReference>
<dbReference type="Pfam" id="PF00673">
    <property type="entry name" value="Ribosomal_L5_C"/>
    <property type="match status" value="1"/>
</dbReference>
<comment type="caution">
    <text evidence="9">The sequence shown here is derived from an EMBL/GenBank/DDBJ whole genome shotgun (WGS) entry which is preliminary data.</text>
</comment>
<dbReference type="Proteomes" id="UP000179164">
    <property type="component" value="Unassembled WGS sequence"/>
</dbReference>
<gene>
    <name evidence="5" type="primary">rplE</name>
    <name evidence="9" type="ORF">A2898_00225</name>
</gene>
<evidence type="ECO:0000259" key="8">
    <source>
        <dbReference type="Pfam" id="PF00673"/>
    </source>
</evidence>
<evidence type="ECO:0000256" key="5">
    <source>
        <dbReference type="HAMAP-Rule" id="MF_01333"/>
    </source>
</evidence>
<protein>
    <recommendedName>
        <fullName evidence="4 5">Large ribosomal subunit protein uL5</fullName>
    </recommendedName>
</protein>
<evidence type="ECO:0000256" key="6">
    <source>
        <dbReference type="RuleBase" id="RU003930"/>
    </source>
</evidence>
<dbReference type="InterPro" id="IPR031310">
    <property type="entry name" value="Ribosomal_uL5_N"/>
</dbReference>
<dbReference type="GO" id="GO:0006412">
    <property type="term" value="P:translation"/>
    <property type="evidence" value="ECO:0007669"/>
    <property type="project" value="UniProtKB-UniRule"/>
</dbReference>
<comment type="similarity">
    <text evidence="1 5 6">Belongs to the universal ribosomal protein uL5 family.</text>
</comment>
<comment type="subunit">
    <text evidence="5">Part of the 50S ribosomal subunit; part of the 5S rRNA/L5/L18/L25 subcomplex. Contacts the 5S rRNA and the P site tRNA. Forms a bridge to the 30S subunit in the 70S ribosome.</text>
</comment>
<keyword evidence="5" id="KW-0694">RNA-binding</keyword>
<dbReference type="SUPFAM" id="SSF55282">
    <property type="entry name" value="RL5-like"/>
    <property type="match status" value="1"/>
</dbReference>
<evidence type="ECO:0000259" key="7">
    <source>
        <dbReference type="Pfam" id="PF00281"/>
    </source>
</evidence>
<dbReference type="InterPro" id="IPR020930">
    <property type="entry name" value="Ribosomal_uL5_bac-type"/>
</dbReference>
<dbReference type="PANTHER" id="PTHR11994">
    <property type="entry name" value="60S RIBOSOMAL PROTEIN L11-RELATED"/>
    <property type="match status" value="1"/>
</dbReference>
<dbReference type="Pfam" id="PF00281">
    <property type="entry name" value="Ribosomal_L5"/>
    <property type="match status" value="1"/>
</dbReference>
<dbReference type="EMBL" id="MHKE01000008">
    <property type="protein sequence ID" value="OGY84381.1"/>
    <property type="molecule type" value="Genomic_DNA"/>
</dbReference>
<comment type="function">
    <text evidence="5">This is 1 of the proteins that bind and probably mediate the attachment of the 5S RNA into the large ribosomal subunit, where it forms part of the central protuberance. In the 70S ribosome it contacts protein S13 of the 30S subunit (bridge B1b), connecting the 2 subunits; this bridge is implicated in subunit movement. Contacts the P site tRNA; the 5S rRNA and some of its associated proteins might help stabilize positioning of ribosome-bound tRNAs.</text>
</comment>
<dbReference type="HAMAP" id="MF_01333_B">
    <property type="entry name" value="Ribosomal_uL5_B"/>
    <property type="match status" value="1"/>
</dbReference>
<dbReference type="GO" id="GO:0005840">
    <property type="term" value="C:ribosome"/>
    <property type="evidence" value="ECO:0007669"/>
    <property type="project" value="UniProtKB-KW"/>
</dbReference>
<feature type="domain" description="Large ribosomal subunit protein uL5 N-terminal" evidence="7">
    <location>
        <begin position="25"/>
        <end position="81"/>
    </location>
</feature>
<dbReference type="STRING" id="1798543.A2898_00225"/>
<dbReference type="GO" id="GO:0000049">
    <property type="term" value="F:tRNA binding"/>
    <property type="evidence" value="ECO:0007669"/>
    <property type="project" value="UniProtKB-UniRule"/>
</dbReference>
<dbReference type="GO" id="GO:0003735">
    <property type="term" value="F:structural constituent of ribosome"/>
    <property type="evidence" value="ECO:0007669"/>
    <property type="project" value="InterPro"/>
</dbReference>
<dbReference type="GO" id="GO:1990904">
    <property type="term" value="C:ribonucleoprotein complex"/>
    <property type="evidence" value="ECO:0007669"/>
    <property type="project" value="UniProtKB-KW"/>
</dbReference>
<proteinExistence type="inferred from homology"/>
<evidence type="ECO:0000313" key="9">
    <source>
        <dbReference type="EMBL" id="OGY84381.1"/>
    </source>
</evidence>
<dbReference type="NCBIfam" id="NF000585">
    <property type="entry name" value="PRK00010.1"/>
    <property type="match status" value="1"/>
</dbReference>
<name>A0A1G2B5D5_9BACT</name>